<reference evidence="1 2" key="1">
    <citation type="journal article" date="2020" name="Mol. Biol. Evol.">
        <title>Distinct Expression and Methylation Patterns for Genes with Different Fates following a Single Whole-Genome Duplication in Flowering Plants.</title>
        <authorList>
            <person name="Shi T."/>
            <person name="Rahmani R.S."/>
            <person name="Gugger P.F."/>
            <person name="Wang M."/>
            <person name="Li H."/>
            <person name="Zhang Y."/>
            <person name="Li Z."/>
            <person name="Wang Q."/>
            <person name="Van de Peer Y."/>
            <person name="Marchal K."/>
            <person name="Chen J."/>
        </authorList>
    </citation>
    <scope>NUCLEOTIDE SEQUENCE [LARGE SCALE GENOMIC DNA]</scope>
    <source>
        <tissue evidence="1">Leaf</tissue>
    </source>
</reference>
<name>A0A822Y4H5_NELNU</name>
<evidence type="ECO:0000313" key="1">
    <source>
        <dbReference type="EMBL" id="DAD26219.1"/>
    </source>
</evidence>
<accession>A0A822Y4H5</accession>
<comment type="caution">
    <text evidence="1">The sequence shown here is derived from an EMBL/GenBank/DDBJ whole genome shotgun (WGS) entry which is preliminary data.</text>
</comment>
<dbReference type="AlphaFoldDB" id="A0A822Y4H5"/>
<dbReference type="Proteomes" id="UP000607653">
    <property type="component" value="Unassembled WGS sequence"/>
</dbReference>
<organism evidence="1 2">
    <name type="scientific">Nelumbo nucifera</name>
    <name type="common">Sacred lotus</name>
    <dbReference type="NCBI Taxonomy" id="4432"/>
    <lineage>
        <taxon>Eukaryota</taxon>
        <taxon>Viridiplantae</taxon>
        <taxon>Streptophyta</taxon>
        <taxon>Embryophyta</taxon>
        <taxon>Tracheophyta</taxon>
        <taxon>Spermatophyta</taxon>
        <taxon>Magnoliopsida</taxon>
        <taxon>Proteales</taxon>
        <taxon>Nelumbonaceae</taxon>
        <taxon>Nelumbo</taxon>
    </lineage>
</organism>
<proteinExistence type="predicted"/>
<protein>
    <submittedName>
        <fullName evidence="1">Uncharacterized protein</fullName>
    </submittedName>
</protein>
<sequence length="21" mass="2545">MLNDNFPPFFLSFFYSSSLRD</sequence>
<gene>
    <name evidence="1" type="ORF">HUJ06_027687</name>
</gene>
<evidence type="ECO:0000313" key="2">
    <source>
        <dbReference type="Proteomes" id="UP000607653"/>
    </source>
</evidence>
<dbReference type="EMBL" id="DUZY01000002">
    <property type="protein sequence ID" value="DAD26219.1"/>
    <property type="molecule type" value="Genomic_DNA"/>
</dbReference>
<keyword evidence="2" id="KW-1185">Reference proteome</keyword>